<feature type="region of interest" description="Disordered" evidence="1">
    <location>
        <begin position="272"/>
        <end position="300"/>
    </location>
</feature>
<comment type="caution">
    <text evidence="2">The sequence shown here is derived from an EMBL/GenBank/DDBJ whole genome shotgun (WGS) entry which is preliminary data.</text>
</comment>
<name>A0A4U8V1X0_STECR</name>
<feature type="compositionally biased region" description="Polar residues" evidence="1">
    <location>
        <begin position="211"/>
        <end position="221"/>
    </location>
</feature>
<accession>A0A4U8V1X0</accession>
<reference evidence="2" key="2">
    <citation type="journal article" date="2015" name="Genome Biol.">
        <title>Comparative genomics of Steinernema reveals deeply conserved gene regulatory networks.</title>
        <authorList>
            <person name="Dillman A.R."/>
            <person name="Macchietto M."/>
            <person name="Porter C.F."/>
            <person name="Rogers A."/>
            <person name="Williams B."/>
            <person name="Antoshechkin I."/>
            <person name="Lee M.M."/>
            <person name="Goodwin Z."/>
            <person name="Lu X."/>
            <person name="Lewis E.E."/>
            <person name="Goodrich-Blair H."/>
            <person name="Stock S.P."/>
            <person name="Adams B.J."/>
            <person name="Sternberg P.W."/>
            <person name="Mortazavi A."/>
        </authorList>
    </citation>
    <scope>NUCLEOTIDE SEQUENCE [LARGE SCALE GENOMIC DNA]</scope>
    <source>
        <strain evidence="2">ALL</strain>
    </source>
</reference>
<dbReference type="EMBL" id="AZBU02000001">
    <property type="protein sequence ID" value="TMS39936.1"/>
    <property type="molecule type" value="Genomic_DNA"/>
</dbReference>
<evidence type="ECO:0000256" key="1">
    <source>
        <dbReference type="SAM" id="MobiDB-lite"/>
    </source>
</evidence>
<feature type="compositionally biased region" description="Basic and acidic residues" evidence="1">
    <location>
        <begin position="71"/>
        <end position="85"/>
    </location>
</feature>
<protein>
    <submittedName>
        <fullName evidence="2">Uncharacterized protein</fullName>
    </submittedName>
</protein>
<feature type="region of interest" description="Disordered" evidence="1">
    <location>
        <begin position="198"/>
        <end position="239"/>
    </location>
</feature>
<organism evidence="2">
    <name type="scientific">Steinernema carpocapsae</name>
    <name type="common">Entomopathogenic nematode</name>
    <dbReference type="NCBI Taxonomy" id="34508"/>
    <lineage>
        <taxon>Eukaryota</taxon>
        <taxon>Metazoa</taxon>
        <taxon>Ecdysozoa</taxon>
        <taxon>Nematoda</taxon>
        <taxon>Chromadorea</taxon>
        <taxon>Rhabditida</taxon>
        <taxon>Tylenchina</taxon>
        <taxon>Panagrolaimomorpha</taxon>
        <taxon>Strongyloidoidea</taxon>
        <taxon>Steinernematidae</taxon>
        <taxon>Steinernema</taxon>
    </lineage>
</organism>
<dbReference type="AlphaFoldDB" id="A0A4U8V1X0"/>
<reference evidence="2" key="1">
    <citation type="submission" date="2013-11" db="EMBL/GenBank/DDBJ databases">
        <authorList>
            <person name="Sternberg P."/>
            <person name="Dillman A."/>
            <person name="Macchietto M."/>
        </authorList>
    </citation>
    <scope>NUCLEOTIDE SEQUENCE</scope>
    <source>
        <strain evidence="2">ALL</strain>
    </source>
</reference>
<reference evidence="2" key="3">
    <citation type="journal article" date="2019" name="G3 (Bethesda)">
        <title>Hybrid Assembly of the Genome of the Entomopathogenic Nematode Steinernema carpocapsae Identifies the X-Chromosome.</title>
        <authorList>
            <person name="Serra L."/>
            <person name="Macchietto M."/>
            <person name="Macias-Munoz A."/>
            <person name="McGill C.J."/>
            <person name="Rodriguez I.M."/>
            <person name="Rodriguez B."/>
            <person name="Murad R."/>
            <person name="Mortazavi A."/>
        </authorList>
    </citation>
    <scope>NUCLEOTIDE SEQUENCE [LARGE SCALE GENOMIC DNA]</scope>
    <source>
        <strain evidence="2">ALL</strain>
    </source>
</reference>
<evidence type="ECO:0000313" key="2">
    <source>
        <dbReference type="EMBL" id="TMS39936.1"/>
    </source>
</evidence>
<gene>
    <name evidence="2" type="ORF">L596_006383</name>
</gene>
<sequence>MGDSAKDFASAFAGLQITQRTDVTNDKLAVLPIFSGVAPDDDLLAWHEKLHEEGHRFPNGPGRPRTNSADGARRAREKPVSDSRPGRASRPPKSRCLLQQHFGLTAEEALERFQTFRFLPGDVVLTFNFRLNRLLRVAFPPKDPDHPDQVGYDLQQIEQQKLVHFVRCLPVELAIAVQRTEPKTHAEALTAAIKEEKLTRQKKKRGAPTLDDSSQRCLATSSREEGRIPGTPYPRQNLCPSVPHRLLTARHESGPAIENVERNPRRPFPFTPWSRPILRSKSQRQPLPIPFSPRFAAQLR</sequence>
<proteinExistence type="predicted"/>
<feature type="region of interest" description="Disordered" evidence="1">
    <location>
        <begin position="53"/>
        <end position="95"/>
    </location>
</feature>